<sequence length="49" mass="5442">MACSSCEQRRRMLAEARKQGLKGVVKTAPSIVKHVIQNPPSLRKPNRNG</sequence>
<accession>A0A849VTV0</accession>
<keyword evidence="2" id="KW-1185">Reference proteome</keyword>
<evidence type="ECO:0000313" key="1">
    <source>
        <dbReference type="EMBL" id="NTS31283.1"/>
    </source>
</evidence>
<dbReference type="EMBL" id="JABUMX010000002">
    <property type="protein sequence ID" value="NTS31283.1"/>
    <property type="molecule type" value="Genomic_DNA"/>
</dbReference>
<name>A0A849VTV0_9HYPH</name>
<comment type="caution">
    <text evidence="1">The sequence shown here is derived from an EMBL/GenBank/DDBJ whole genome shotgun (WGS) entry which is preliminary data.</text>
</comment>
<reference evidence="1 2" key="1">
    <citation type="submission" date="2020-05" db="EMBL/GenBank/DDBJ databases">
        <authorList>
            <person name="Kim M.K."/>
        </authorList>
    </citation>
    <scope>NUCLEOTIDE SEQUENCE [LARGE SCALE GENOMIC DNA]</scope>
    <source>
        <strain evidence="1 2">BT25</strain>
    </source>
</reference>
<organism evidence="1 2">
    <name type="scientific">Phyllobacterium pellucidum</name>
    <dbReference type="NCBI Taxonomy" id="2740464"/>
    <lineage>
        <taxon>Bacteria</taxon>
        <taxon>Pseudomonadati</taxon>
        <taxon>Pseudomonadota</taxon>
        <taxon>Alphaproteobacteria</taxon>
        <taxon>Hyphomicrobiales</taxon>
        <taxon>Phyllobacteriaceae</taxon>
        <taxon>Phyllobacterium</taxon>
    </lineage>
</organism>
<dbReference type="Proteomes" id="UP000550508">
    <property type="component" value="Unassembled WGS sequence"/>
</dbReference>
<proteinExistence type="predicted"/>
<evidence type="ECO:0000313" key="2">
    <source>
        <dbReference type="Proteomes" id="UP000550508"/>
    </source>
</evidence>
<protein>
    <submittedName>
        <fullName evidence="1">Uncharacterized protein</fullName>
    </submittedName>
</protein>
<dbReference type="RefSeq" id="WP_174207940.1">
    <property type="nucleotide sequence ID" value="NZ_JABUMX010000002.1"/>
</dbReference>
<dbReference type="AlphaFoldDB" id="A0A849VTV0"/>
<gene>
    <name evidence="1" type="ORF">HQ945_08445</name>
</gene>